<organism evidence="3">
    <name type="scientific">Entomoneis paludosa</name>
    <dbReference type="NCBI Taxonomy" id="265537"/>
    <lineage>
        <taxon>Eukaryota</taxon>
        <taxon>Sar</taxon>
        <taxon>Stramenopiles</taxon>
        <taxon>Ochrophyta</taxon>
        <taxon>Bacillariophyta</taxon>
        <taxon>Bacillariophyceae</taxon>
        <taxon>Bacillariophycidae</taxon>
        <taxon>Entomoneidaceae</taxon>
        <taxon>Entomoneis</taxon>
    </lineage>
</organism>
<feature type="domain" description="Chalcone isomerase" evidence="2">
    <location>
        <begin position="25"/>
        <end position="190"/>
    </location>
</feature>
<evidence type="ECO:0000259" key="2">
    <source>
        <dbReference type="Pfam" id="PF16036"/>
    </source>
</evidence>
<name>A0A7S2V6S6_9STRA</name>
<keyword evidence="1" id="KW-0732">Signal</keyword>
<dbReference type="InterPro" id="IPR016088">
    <property type="entry name" value="Chalcone_isomerase_3-sand"/>
</dbReference>
<dbReference type="SUPFAM" id="SSF54626">
    <property type="entry name" value="Chalcone isomerase"/>
    <property type="match status" value="1"/>
</dbReference>
<dbReference type="Gene3D" id="3.50.70.10">
    <property type="match status" value="1"/>
</dbReference>
<dbReference type="InterPro" id="IPR016087">
    <property type="entry name" value="Chalcone_isomerase"/>
</dbReference>
<evidence type="ECO:0000256" key="1">
    <source>
        <dbReference type="SAM" id="SignalP"/>
    </source>
</evidence>
<dbReference type="GO" id="GO:0016872">
    <property type="term" value="F:intramolecular lyase activity"/>
    <property type="evidence" value="ECO:0007669"/>
    <property type="project" value="InterPro"/>
</dbReference>
<feature type="chain" id="PRO_5030588839" description="Chalcone isomerase domain-containing protein" evidence="1">
    <location>
        <begin position="19"/>
        <end position="197"/>
    </location>
</feature>
<dbReference type="Pfam" id="PF16036">
    <property type="entry name" value="Chalcone_3"/>
    <property type="match status" value="1"/>
</dbReference>
<feature type="signal peptide" evidence="1">
    <location>
        <begin position="1"/>
        <end position="18"/>
    </location>
</feature>
<accession>A0A7S2V6S6</accession>
<gene>
    <name evidence="3" type="ORF">APAL1065_LOCUS67</name>
</gene>
<dbReference type="InterPro" id="IPR036298">
    <property type="entry name" value="Chalcone_isomerase_sf"/>
</dbReference>
<reference evidence="3" key="1">
    <citation type="submission" date="2021-01" db="EMBL/GenBank/DDBJ databases">
        <authorList>
            <person name="Corre E."/>
            <person name="Pelletier E."/>
            <person name="Niang G."/>
            <person name="Scheremetjew M."/>
            <person name="Finn R."/>
            <person name="Kale V."/>
            <person name="Holt S."/>
            <person name="Cochrane G."/>
            <person name="Meng A."/>
            <person name="Brown T."/>
            <person name="Cohen L."/>
        </authorList>
    </citation>
    <scope>NUCLEOTIDE SEQUENCE</scope>
    <source>
        <strain evidence="3">CCMP125</strain>
    </source>
</reference>
<dbReference type="AlphaFoldDB" id="A0A7S2V6S6"/>
<proteinExistence type="predicted"/>
<sequence length="197" mass="22061">MRSLFIALSVLFIAYCRASMDVPLTVHGVVLPVLKEIGDGLLTLNGHGLRQFKFYGIQMDMYVAGLYSSDRLLEEEDVWETDGPIIIDFVFLKAVNPGRMRFAWGYQMDMSVSHKNYPTYHDDREKFLSLLGSLDKMGVQSVQMIGSDTVILENGLEKGKIEGRNFQKAFLSMWFGQNPVTAEMKAGLLGSHTPVAA</sequence>
<protein>
    <recommendedName>
        <fullName evidence="2">Chalcone isomerase domain-containing protein</fullName>
    </recommendedName>
</protein>
<evidence type="ECO:0000313" key="3">
    <source>
        <dbReference type="EMBL" id="CAD9939242.1"/>
    </source>
</evidence>
<dbReference type="EMBL" id="HBHT01000108">
    <property type="protein sequence ID" value="CAD9939242.1"/>
    <property type="molecule type" value="Transcribed_RNA"/>
</dbReference>